<dbReference type="EMBL" id="GGEC01073423">
    <property type="protein sequence ID" value="MBX53907.1"/>
    <property type="molecule type" value="Transcribed_RNA"/>
</dbReference>
<dbReference type="AlphaFoldDB" id="A0A2P2PGV4"/>
<organism evidence="1">
    <name type="scientific">Rhizophora mucronata</name>
    <name type="common">Asiatic mangrove</name>
    <dbReference type="NCBI Taxonomy" id="61149"/>
    <lineage>
        <taxon>Eukaryota</taxon>
        <taxon>Viridiplantae</taxon>
        <taxon>Streptophyta</taxon>
        <taxon>Embryophyta</taxon>
        <taxon>Tracheophyta</taxon>
        <taxon>Spermatophyta</taxon>
        <taxon>Magnoliopsida</taxon>
        <taxon>eudicotyledons</taxon>
        <taxon>Gunneridae</taxon>
        <taxon>Pentapetalae</taxon>
        <taxon>rosids</taxon>
        <taxon>fabids</taxon>
        <taxon>Malpighiales</taxon>
        <taxon>Rhizophoraceae</taxon>
        <taxon>Rhizophora</taxon>
    </lineage>
</organism>
<name>A0A2P2PGV4_RHIMU</name>
<accession>A0A2P2PGV4</accession>
<evidence type="ECO:0000313" key="1">
    <source>
        <dbReference type="EMBL" id="MBX53907.1"/>
    </source>
</evidence>
<reference evidence="1" key="1">
    <citation type="submission" date="2018-02" db="EMBL/GenBank/DDBJ databases">
        <title>Rhizophora mucronata_Transcriptome.</title>
        <authorList>
            <person name="Meera S.P."/>
            <person name="Sreeshan A."/>
            <person name="Augustine A."/>
        </authorList>
    </citation>
    <scope>NUCLEOTIDE SEQUENCE</scope>
    <source>
        <tissue evidence="1">Leaf</tissue>
    </source>
</reference>
<protein>
    <submittedName>
        <fullName evidence="1">Uncharacterized protein</fullName>
    </submittedName>
</protein>
<proteinExistence type="predicted"/>
<sequence length="24" mass="2667">MQLRTSMEVECGTPVGWCSCCSRC</sequence>